<comment type="similarity">
    <text evidence="4">In the N-terminal section; belongs to the cytidine and deoxycytidylate deaminase family.</text>
</comment>
<dbReference type="InterPro" id="IPR002734">
    <property type="entry name" value="RibDG_C"/>
</dbReference>
<comment type="pathway">
    <text evidence="2">Cofactor biosynthesis; riboflavin biosynthesis; 5-amino-6-(D-ribitylamino)uracil from GTP: step 2/4.</text>
</comment>
<dbReference type="Pfam" id="PF00383">
    <property type="entry name" value="dCMP_cyt_deam_1"/>
    <property type="match status" value="1"/>
</dbReference>
<evidence type="ECO:0000256" key="14">
    <source>
        <dbReference type="ARBA" id="ARBA00023268"/>
    </source>
</evidence>
<dbReference type="eggNOG" id="COG1985">
    <property type="taxonomic scope" value="Bacteria"/>
</dbReference>
<evidence type="ECO:0000256" key="13">
    <source>
        <dbReference type="ARBA" id="ARBA00023002"/>
    </source>
</evidence>
<dbReference type="InterPro" id="IPR016193">
    <property type="entry name" value="Cytidine_deaminase-like"/>
</dbReference>
<evidence type="ECO:0000313" key="17">
    <source>
        <dbReference type="EMBL" id="CDN53459.1"/>
    </source>
</evidence>
<gene>
    <name evidence="17" type="ORF">RG1141_CH11000</name>
</gene>
<name>A0A068T5U8_NEOGA</name>
<feature type="domain" description="CMP/dCMP-type deaminase" evidence="16">
    <location>
        <begin position="5"/>
        <end position="127"/>
    </location>
</feature>
<evidence type="ECO:0000313" key="18">
    <source>
        <dbReference type="Proteomes" id="UP000028186"/>
    </source>
</evidence>
<evidence type="ECO:0000256" key="10">
    <source>
        <dbReference type="ARBA" id="ARBA00022723"/>
    </source>
</evidence>
<dbReference type="GO" id="GO:0008270">
    <property type="term" value="F:zinc ion binding"/>
    <property type="evidence" value="ECO:0007669"/>
    <property type="project" value="InterPro"/>
</dbReference>
<dbReference type="GO" id="GO:0008835">
    <property type="term" value="F:diaminohydroxyphosphoribosylaminopyrimidine deaminase activity"/>
    <property type="evidence" value="ECO:0007669"/>
    <property type="project" value="UniProtKB-EC"/>
</dbReference>
<evidence type="ECO:0000256" key="15">
    <source>
        <dbReference type="SAM" id="MobiDB-lite"/>
    </source>
</evidence>
<accession>A0A068T5U8</accession>
<organism evidence="17 18">
    <name type="scientific">Neorhizobium galegae bv. officinalis bv. officinalis str. HAMBI 1141</name>
    <dbReference type="NCBI Taxonomy" id="1028801"/>
    <lineage>
        <taxon>Bacteria</taxon>
        <taxon>Pseudomonadati</taxon>
        <taxon>Pseudomonadota</taxon>
        <taxon>Alphaproteobacteria</taxon>
        <taxon>Hyphomicrobiales</taxon>
        <taxon>Rhizobiaceae</taxon>
        <taxon>Rhizobium/Agrobacterium group</taxon>
        <taxon>Neorhizobium</taxon>
    </lineage>
</organism>
<dbReference type="EMBL" id="HG938355">
    <property type="protein sequence ID" value="CDN53459.1"/>
    <property type="molecule type" value="Genomic_DNA"/>
</dbReference>
<dbReference type="GO" id="GO:0008703">
    <property type="term" value="F:5-amino-6-(5-phosphoribosylamino)uracil reductase activity"/>
    <property type="evidence" value="ECO:0007669"/>
    <property type="project" value="UniProtKB-EC"/>
</dbReference>
<sequence>MTSAAEDRWFMASALRLSRLHTGQTGTNPSVGCVIVKDGEVVGSAVTAPGGRPHAETQALDIAGEKARGATVYVTLEPCSHYGRTPPCANALVEADVARVVISLTDPDPRVSGRGIAILREAGIVVETGLMEEEGRRALAAYLTRQTKGRPHVTLKLAVSADGMLGRRGEEVSITGPEARAQVHRLRAEADAILVGIGTVLSDDPELTVRISGLEKRSPVRVVLDRRLELPLDSKLVKSARDVPVIVVAAPSSLETGATPPSALPGISPSGGEIDQRQAHPSHSSSDIAAAEEPPGIAQGAGSLPISPPEGEMPGRAEGGAAPRSIAKGDLTSKAAALQSAGVEIMESTELDILLAILAVRGMSSLLVEGGAAVAKAFLDAGLVDRVLLFQGPGIVGEGGLESPLTPSDMPAGFKLVREESFGPDRCFEYERGF</sequence>
<dbReference type="KEGG" id="ngl:RG1141_CH11000"/>
<evidence type="ECO:0000256" key="8">
    <source>
        <dbReference type="ARBA" id="ARBA00019930"/>
    </source>
</evidence>
<evidence type="ECO:0000256" key="6">
    <source>
        <dbReference type="ARBA" id="ARBA00012766"/>
    </source>
</evidence>
<dbReference type="EC" id="1.1.1.193" evidence="7"/>
<dbReference type="InterPro" id="IPR024072">
    <property type="entry name" value="DHFR-like_dom_sf"/>
</dbReference>
<dbReference type="InterPro" id="IPR002125">
    <property type="entry name" value="CMP_dCMP_dom"/>
</dbReference>
<dbReference type="SUPFAM" id="SSF53597">
    <property type="entry name" value="Dihydrofolate reductase-like"/>
    <property type="match status" value="2"/>
</dbReference>
<comment type="function">
    <text evidence="1">Converts 2,5-diamino-6-(ribosylamino)-4(3h)-pyrimidinone 5'-phosphate into 5-amino-6-(ribosylamino)-2,4(1h,3h)-pyrimidinedione 5'-phosphate.</text>
</comment>
<protein>
    <recommendedName>
        <fullName evidence="8">Riboflavin biosynthesis protein RibD</fullName>
        <ecNumber evidence="7">1.1.1.193</ecNumber>
        <ecNumber evidence="6">3.5.4.26</ecNumber>
    </recommendedName>
</protein>
<evidence type="ECO:0000256" key="11">
    <source>
        <dbReference type="ARBA" id="ARBA00022833"/>
    </source>
</evidence>
<dbReference type="eggNOG" id="COG0117">
    <property type="taxonomic scope" value="Bacteria"/>
</dbReference>
<dbReference type="UniPathway" id="UPA00275">
    <property type="reaction ID" value="UER00401"/>
</dbReference>
<dbReference type="EC" id="3.5.4.26" evidence="6"/>
<keyword evidence="9" id="KW-0686">Riboflavin biosynthesis</keyword>
<dbReference type="Gene3D" id="3.40.140.10">
    <property type="entry name" value="Cytidine Deaminase, domain 2"/>
    <property type="match status" value="1"/>
</dbReference>
<dbReference type="NCBIfam" id="TIGR00326">
    <property type="entry name" value="eubact_ribD"/>
    <property type="match status" value="1"/>
</dbReference>
<dbReference type="SUPFAM" id="SSF53927">
    <property type="entry name" value="Cytidine deaminase-like"/>
    <property type="match status" value="1"/>
</dbReference>
<keyword evidence="13" id="KW-0560">Oxidoreductase</keyword>
<dbReference type="PATRIC" id="fig|1028801.3.peg.1129"/>
<dbReference type="PROSITE" id="PS51747">
    <property type="entry name" value="CYT_DCMP_DEAMINASES_2"/>
    <property type="match status" value="1"/>
</dbReference>
<dbReference type="Pfam" id="PF01872">
    <property type="entry name" value="RibD_C"/>
    <property type="match status" value="2"/>
</dbReference>
<dbReference type="Gene3D" id="3.40.430.10">
    <property type="entry name" value="Dihydrofolate Reductase, subunit A"/>
    <property type="match status" value="1"/>
</dbReference>
<dbReference type="InterPro" id="IPR004794">
    <property type="entry name" value="Eubact_RibD"/>
</dbReference>
<evidence type="ECO:0000256" key="3">
    <source>
        <dbReference type="ARBA" id="ARBA00004910"/>
    </source>
</evidence>
<evidence type="ECO:0000256" key="12">
    <source>
        <dbReference type="ARBA" id="ARBA00022857"/>
    </source>
</evidence>
<evidence type="ECO:0000256" key="5">
    <source>
        <dbReference type="ARBA" id="ARBA00007417"/>
    </source>
</evidence>
<proteinExistence type="inferred from homology"/>
<reference evidence="18" key="1">
    <citation type="journal article" date="2014" name="BMC Genomics">
        <title>Genome sequencing of two Neorhizobium galegae strains reveals a noeT gene responsible for the unusual acetylation of the nodulation factors.</title>
        <authorList>
            <person name="Osterman J."/>
            <person name="Marsh J."/>
            <person name="Laine P.K."/>
            <person name="Zeng Z."/>
            <person name="Alatalo E."/>
            <person name="Sullivan J.T."/>
            <person name="Young J.P."/>
            <person name="Thomas-Oates J."/>
            <person name="Paulin L."/>
            <person name="Lindstrom K."/>
        </authorList>
    </citation>
    <scope>NUCLEOTIDE SEQUENCE [LARGE SCALE GENOMIC DNA]</scope>
    <source>
        <strain evidence="18">HAMBI 1141</strain>
    </source>
</reference>
<feature type="region of interest" description="Disordered" evidence="15">
    <location>
        <begin position="254"/>
        <end position="324"/>
    </location>
</feature>
<evidence type="ECO:0000256" key="4">
    <source>
        <dbReference type="ARBA" id="ARBA00005259"/>
    </source>
</evidence>
<dbReference type="PANTHER" id="PTHR38011:SF7">
    <property type="entry name" value="2,5-DIAMINO-6-RIBOSYLAMINO-4(3H)-PYRIMIDINONE 5'-PHOSPHATE REDUCTASE"/>
    <property type="match status" value="1"/>
</dbReference>
<dbReference type="HOGENOM" id="CLU_036590_1_1_5"/>
<evidence type="ECO:0000256" key="1">
    <source>
        <dbReference type="ARBA" id="ARBA00002151"/>
    </source>
</evidence>
<dbReference type="CDD" id="cd01284">
    <property type="entry name" value="Riboflavin_deaminase-reductase"/>
    <property type="match status" value="1"/>
</dbReference>
<dbReference type="GO" id="GO:0009231">
    <property type="term" value="P:riboflavin biosynthetic process"/>
    <property type="evidence" value="ECO:0007669"/>
    <property type="project" value="UniProtKB-UniPathway"/>
</dbReference>
<evidence type="ECO:0000256" key="9">
    <source>
        <dbReference type="ARBA" id="ARBA00022619"/>
    </source>
</evidence>
<keyword evidence="10" id="KW-0479">Metal-binding</keyword>
<evidence type="ECO:0000259" key="16">
    <source>
        <dbReference type="PROSITE" id="PS51747"/>
    </source>
</evidence>
<dbReference type="AlphaFoldDB" id="A0A068T5U8"/>
<evidence type="ECO:0000256" key="7">
    <source>
        <dbReference type="ARBA" id="ARBA00013173"/>
    </source>
</evidence>
<dbReference type="InterPro" id="IPR016192">
    <property type="entry name" value="APOBEC/CMP_deaminase_Zn-bd"/>
</dbReference>
<dbReference type="RefSeq" id="WP_038541852.1">
    <property type="nucleotide sequence ID" value="NZ_HG938355.1"/>
</dbReference>
<comment type="pathway">
    <text evidence="3">Cofactor biosynthesis; riboflavin biosynthesis; 5-amino-6-(D-ribitylamino)uracil from GTP: step 3/4.</text>
</comment>
<keyword evidence="14" id="KW-0511">Multifunctional enzyme</keyword>
<keyword evidence="12" id="KW-0521">NADP</keyword>
<dbReference type="PROSITE" id="PS00903">
    <property type="entry name" value="CYT_DCMP_DEAMINASES_1"/>
    <property type="match status" value="1"/>
</dbReference>
<dbReference type="PANTHER" id="PTHR38011">
    <property type="entry name" value="DIHYDROFOLATE REDUCTASE FAMILY PROTEIN (AFU_ORTHOLOGUE AFUA_8G06820)"/>
    <property type="match status" value="1"/>
</dbReference>
<comment type="similarity">
    <text evidence="5">In the C-terminal section; belongs to the HTP reductase family.</text>
</comment>
<keyword evidence="11" id="KW-0862">Zinc</keyword>
<evidence type="ECO:0000256" key="2">
    <source>
        <dbReference type="ARBA" id="ARBA00004882"/>
    </source>
</evidence>
<dbReference type="Proteomes" id="UP000028186">
    <property type="component" value="Chromosome I"/>
</dbReference>
<dbReference type="InterPro" id="IPR050765">
    <property type="entry name" value="Riboflavin_Biosynth_HTPR"/>
</dbReference>